<evidence type="ECO:0000259" key="6">
    <source>
        <dbReference type="PROSITE" id="PS50043"/>
    </source>
</evidence>
<dbReference type="SMART" id="SM00448">
    <property type="entry name" value="REC"/>
    <property type="match status" value="1"/>
</dbReference>
<dbReference type="SUPFAM" id="SSF46894">
    <property type="entry name" value="C-terminal effector domain of the bipartite response regulators"/>
    <property type="match status" value="1"/>
</dbReference>
<protein>
    <submittedName>
        <fullName evidence="8">DNA-binding NarL/FixJ family response regulator</fullName>
    </submittedName>
</protein>
<keyword evidence="9" id="KW-1185">Reference proteome</keyword>
<dbReference type="InterPro" id="IPR039420">
    <property type="entry name" value="WalR-like"/>
</dbReference>
<dbReference type="RefSeq" id="WP_184169427.1">
    <property type="nucleotide sequence ID" value="NZ_JACHLN010000004.1"/>
</dbReference>
<accession>A0A7W7K4D7</accession>
<evidence type="ECO:0000256" key="2">
    <source>
        <dbReference type="ARBA" id="ARBA00023015"/>
    </source>
</evidence>
<dbReference type="Pfam" id="PF00196">
    <property type="entry name" value="GerE"/>
    <property type="match status" value="1"/>
</dbReference>
<keyword evidence="3 8" id="KW-0238">DNA-binding</keyword>
<reference evidence="8 9" key="1">
    <citation type="submission" date="2020-08" db="EMBL/GenBank/DDBJ databases">
        <title>Functional genomics of gut bacteria from endangered species of beetles.</title>
        <authorList>
            <person name="Carlos-Shanley C."/>
        </authorList>
    </citation>
    <scope>NUCLEOTIDE SEQUENCE [LARGE SCALE GENOMIC DNA]</scope>
    <source>
        <strain evidence="8 9">S00224</strain>
    </source>
</reference>
<dbReference type="Gene3D" id="3.40.50.2300">
    <property type="match status" value="1"/>
</dbReference>
<evidence type="ECO:0000313" key="8">
    <source>
        <dbReference type="EMBL" id="MBB4840788.1"/>
    </source>
</evidence>
<dbReference type="InterPro" id="IPR000792">
    <property type="entry name" value="Tscrpt_reg_LuxR_C"/>
</dbReference>
<evidence type="ECO:0000256" key="3">
    <source>
        <dbReference type="ARBA" id="ARBA00023125"/>
    </source>
</evidence>
<feature type="domain" description="Response regulatory" evidence="7">
    <location>
        <begin position="10"/>
        <end position="126"/>
    </location>
</feature>
<dbReference type="Proteomes" id="UP000575241">
    <property type="component" value="Unassembled WGS sequence"/>
</dbReference>
<dbReference type="CDD" id="cd06170">
    <property type="entry name" value="LuxR_C_like"/>
    <property type="match status" value="1"/>
</dbReference>
<dbReference type="GO" id="GO:0006355">
    <property type="term" value="P:regulation of DNA-templated transcription"/>
    <property type="evidence" value="ECO:0007669"/>
    <property type="project" value="InterPro"/>
</dbReference>
<comment type="caution">
    <text evidence="8">The sequence shown here is derived from an EMBL/GenBank/DDBJ whole genome shotgun (WGS) entry which is preliminary data.</text>
</comment>
<sequence>MADSAPPLLKVALVEDDIAFQNSFAAAVRSSGDMHLVGMAHNVAQARRMIAGDPLDVLVVDLGLPDGSGIEVIRAAHDAWPDCGIMVSTTFADEKHVIASIEAGAAGYLLKDSSAEKIADEIRALHAGGSPISPRIARQILLRFRPAEPVPAAAALAEVTPIANPLSPREREALELITKGFSYDEIAELMQVSRNTVMTFVRRIYQKLEVTSKAEAIFEARNHGIL</sequence>
<dbReference type="PROSITE" id="PS50110">
    <property type="entry name" value="RESPONSE_REGULATORY"/>
    <property type="match status" value="1"/>
</dbReference>
<gene>
    <name evidence="8" type="ORF">HNP52_003885</name>
</gene>
<dbReference type="CDD" id="cd17535">
    <property type="entry name" value="REC_NarL-like"/>
    <property type="match status" value="1"/>
</dbReference>
<dbReference type="PANTHER" id="PTHR43214:SF41">
    <property type="entry name" value="NITRATE_NITRITE RESPONSE REGULATOR PROTEIN NARP"/>
    <property type="match status" value="1"/>
</dbReference>
<dbReference type="AlphaFoldDB" id="A0A7W7K4D7"/>
<dbReference type="PROSITE" id="PS00622">
    <property type="entry name" value="HTH_LUXR_1"/>
    <property type="match status" value="1"/>
</dbReference>
<dbReference type="InterPro" id="IPR001789">
    <property type="entry name" value="Sig_transdc_resp-reg_receiver"/>
</dbReference>
<keyword evidence="1 5" id="KW-0597">Phosphoprotein</keyword>
<feature type="modified residue" description="4-aspartylphosphate" evidence="5">
    <location>
        <position position="61"/>
    </location>
</feature>
<dbReference type="GO" id="GO:0000160">
    <property type="term" value="P:phosphorelay signal transduction system"/>
    <property type="evidence" value="ECO:0007669"/>
    <property type="project" value="InterPro"/>
</dbReference>
<organism evidence="8 9">
    <name type="scientific">Sphingomonas kyeonggiensis</name>
    <dbReference type="NCBI Taxonomy" id="1268553"/>
    <lineage>
        <taxon>Bacteria</taxon>
        <taxon>Pseudomonadati</taxon>
        <taxon>Pseudomonadota</taxon>
        <taxon>Alphaproteobacteria</taxon>
        <taxon>Sphingomonadales</taxon>
        <taxon>Sphingomonadaceae</taxon>
        <taxon>Sphingomonas</taxon>
    </lineage>
</organism>
<dbReference type="InterPro" id="IPR011006">
    <property type="entry name" value="CheY-like_superfamily"/>
</dbReference>
<dbReference type="Pfam" id="PF00072">
    <property type="entry name" value="Response_reg"/>
    <property type="match status" value="1"/>
</dbReference>
<evidence type="ECO:0000313" key="9">
    <source>
        <dbReference type="Proteomes" id="UP000575241"/>
    </source>
</evidence>
<dbReference type="PANTHER" id="PTHR43214">
    <property type="entry name" value="TWO-COMPONENT RESPONSE REGULATOR"/>
    <property type="match status" value="1"/>
</dbReference>
<evidence type="ECO:0000256" key="5">
    <source>
        <dbReference type="PROSITE-ProRule" id="PRU00169"/>
    </source>
</evidence>
<dbReference type="EMBL" id="JACHLN010000004">
    <property type="protein sequence ID" value="MBB4840788.1"/>
    <property type="molecule type" value="Genomic_DNA"/>
</dbReference>
<dbReference type="InterPro" id="IPR058245">
    <property type="entry name" value="NreC/VraR/RcsB-like_REC"/>
</dbReference>
<dbReference type="GO" id="GO:0003677">
    <property type="term" value="F:DNA binding"/>
    <property type="evidence" value="ECO:0007669"/>
    <property type="project" value="UniProtKB-KW"/>
</dbReference>
<evidence type="ECO:0000256" key="1">
    <source>
        <dbReference type="ARBA" id="ARBA00022553"/>
    </source>
</evidence>
<keyword evidence="4" id="KW-0804">Transcription</keyword>
<proteinExistence type="predicted"/>
<feature type="domain" description="HTH luxR-type" evidence="6">
    <location>
        <begin position="159"/>
        <end position="224"/>
    </location>
</feature>
<dbReference type="SMART" id="SM00421">
    <property type="entry name" value="HTH_LUXR"/>
    <property type="match status" value="1"/>
</dbReference>
<dbReference type="PRINTS" id="PR00038">
    <property type="entry name" value="HTHLUXR"/>
</dbReference>
<keyword evidence="2" id="KW-0805">Transcription regulation</keyword>
<dbReference type="SUPFAM" id="SSF52172">
    <property type="entry name" value="CheY-like"/>
    <property type="match status" value="1"/>
</dbReference>
<dbReference type="PROSITE" id="PS50043">
    <property type="entry name" value="HTH_LUXR_2"/>
    <property type="match status" value="1"/>
</dbReference>
<name>A0A7W7K4D7_9SPHN</name>
<evidence type="ECO:0000256" key="4">
    <source>
        <dbReference type="ARBA" id="ARBA00023163"/>
    </source>
</evidence>
<dbReference type="InterPro" id="IPR016032">
    <property type="entry name" value="Sig_transdc_resp-reg_C-effctor"/>
</dbReference>
<evidence type="ECO:0000259" key="7">
    <source>
        <dbReference type="PROSITE" id="PS50110"/>
    </source>
</evidence>